<dbReference type="AlphaFoldDB" id="A0AAW2IZ94"/>
<protein>
    <submittedName>
        <fullName evidence="1">Uncharacterized protein</fullName>
    </submittedName>
</protein>
<evidence type="ECO:0000313" key="1">
    <source>
        <dbReference type="EMBL" id="KAL0287480.1"/>
    </source>
</evidence>
<dbReference type="EMBL" id="JACGWJ010000871">
    <property type="protein sequence ID" value="KAL0287480.1"/>
    <property type="molecule type" value="Genomic_DNA"/>
</dbReference>
<accession>A0AAW2IZ94</accession>
<name>A0AAW2IZ94_SESRA</name>
<comment type="caution">
    <text evidence="1">The sequence shown here is derived from an EMBL/GenBank/DDBJ whole genome shotgun (WGS) entry which is preliminary data.</text>
</comment>
<organism evidence="1">
    <name type="scientific">Sesamum radiatum</name>
    <name type="common">Black benniseed</name>
    <dbReference type="NCBI Taxonomy" id="300843"/>
    <lineage>
        <taxon>Eukaryota</taxon>
        <taxon>Viridiplantae</taxon>
        <taxon>Streptophyta</taxon>
        <taxon>Embryophyta</taxon>
        <taxon>Tracheophyta</taxon>
        <taxon>Spermatophyta</taxon>
        <taxon>Magnoliopsida</taxon>
        <taxon>eudicotyledons</taxon>
        <taxon>Gunneridae</taxon>
        <taxon>Pentapetalae</taxon>
        <taxon>asterids</taxon>
        <taxon>lamiids</taxon>
        <taxon>Lamiales</taxon>
        <taxon>Pedaliaceae</taxon>
        <taxon>Sesamum</taxon>
    </lineage>
</organism>
<sequence length="174" mass="19515">MESVCYYWNEGEWNVPRILRIIPMPLAQTICQIPIAAGQGIELCGRSLVRGIFQRNLHGKLFDKLHLGDSYLLMSGTVPCGQLFQFSCGVFFKIESQWTRECNKRGSVFHLNVSAVTQRRQFPICSLRAQQCRACGSTLLPFLGSASVIRGASPIWCTSGDILPHSTRIFTFGR</sequence>
<reference evidence="1" key="2">
    <citation type="journal article" date="2024" name="Plant">
        <title>Genomic evolution and insights into agronomic trait innovations of Sesamum species.</title>
        <authorList>
            <person name="Miao H."/>
            <person name="Wang L."/>
            <person name="Qu L."/>
            <person name="Liu H."/>
            <person name="Sun Y."/>
            <person name="Le M."/>
            <person name="Wang Q."/>
            <person name="Wei S."/>
            <person name="Zheng Y."/>
            <person name="Lin W."/>
            <person name="Duan Y."/>
            <person name="Cao H."/>
            <person name="Xiong S."/>
            <person name="Wang X."/>
            <person name="Wei L."/>
            <person name="Li C."/>
            <person name="Ma Q."/>
            <person name="Ju M."/>
            <person name="Zhao R."/>
            <person name="Li G."/>
            <person name="Mu C."/>
            <person name="Tian Q."/>
            <person name="Mei H."/>
            <person name="Zhang T."/>
            <person name="Gao T."/>
            <person name="Zhang H."/>
        </authorList>
    </citation>
    <scope>NUCLEOTIDE SEQUENCE</scope>
    <source>
        <strain evidence="1">G02</strain>
    </source>
</reference>
<reference evidence="1" key="1">
    <citation type="submission" date="2020-06" db="EMBL/GenBank/DDBJ databases">
        <authorList>
            <person name="Li T."/>
            <person name="Hu X."/>
            <person name="Zhang T."/>
            <person name="Song X."/>
            <person name="Zhang H."/>
            <person name="Dai N."/>
            <person name="Sheng W."/>
            <person name="Hou X."/>
            <person name="Wei L."/>
        </authorList>
    </citation>
    <scope>NUCLEOTIDE SEQUENCE</scope>
    <source>
        <strain evidence="1">G02</strain>
        <tissue evidence="1">Leaf</tissue>
    </source>
</reference>
<proteinExistence type="predicted"/>
<gene>
    <name evidence="1" type="ORF">Sradi_7124200</name>
</gene>